<comment type="caution">
    <text evidence="2">The sequence shown here is derived from an EMBL/GenBank/DDBJ whole genome shotgun (WGS) entry which is preliminary data.</text>
</comment>
<evidence type="ECO:0000313" key="2">
    <source>
        <dbReference type="EMBL" id="OSJ14175.1"/>
    </source>
</evidence>
<dbReference type="Proteomes" id="UP000193553">
    <property type="component" value="Unassembled WGS sequence"/>
</dbReference>
<gene>
    <name evidence="2" type="ORF">BSZ18_09760</name>
</gene>
<dbReference type="RefSeq" id="WP_085352995.1">
    <property type="nucleotide sequence ID" value="NZ_NAEY01000173.1"/>
</dbReference>
<organism evidence="2 3">
    <name type="scientific">Bradyrhizobium canariense</name>
    <dbReference type="NCBI Taxonomy" id="255045"/>
    <lineage>
        <taxon>Bacteria</taxon>
        <taxon>Pseudomonadati</taxon>
        <taxon>Pseudomonadota</taxon>
        <taxon>Alphaproteobacteria</taxon>
        <taxon>Hyphomicrobiales</taxon>
        <taxon>Nitrobacteraceae</taxon>
        <taxon>Bradyrhizobium</taxon>
    </lineage>
</organism>
<keyword evidence="1" id="KW-1133">Transmembrane helix</keyword>
<feature type="transmembrane region" description="Helical" evidence="1">
    <location>
        <begin position="123"/>
        <end position="142"/>
    </location>
</feature>
<dbReference type="AlphaFoldDB" id="A0A1X3DUM1"/>
<keyword evidence="1" id="KW-0472">Membrane</keyword>
<protein>
    <submittedName>
        <fullName evidence="2">Uncharacterized protein</fullName>
    </submittedName>
</protein>
<evidence type="ECO:0000313" key="3">
    <source>
        <dbReference type="Proteomes" id="UP000193553"/>
    </source>
</evidence>
<name>A0A1X3DUM1_9BRAD</name>
<proteinExistence type="predicted"/>
<keyword evidence="1" id="KW-0812">Transmembrane</keyword>
<evidence type="ECO:0000256" key="1">
    <source>
        <dbReference type="SAM" id="Phobius"/>
    </source>
</evidence>
<sequence>MVYRQRVLHALKFCGGPLNYVVTQRESVFPVTAPNIASHEGSENYLERWFAAIYERRRIDSADRFAIQQRRQSHDRHIGSGWECAPSLLETCPQMIQAAACTMRNAAATASSQPVSLWAWDRAANLVCVALLVTILVLRTFFGFVSEQMLTLAYDAARQAAPRRMQCRDDESDDAVLF</sequence>
<accession>A0A1X3DUM1</accession>
<reference evidence="2 3" key="1">
    <citation type="submission" date="2017-03" db="EMBL/GenBank/DDBJ databases">
        <title>Whole genome sequences of fourteen strains of Bradyrhizobium canariense and one strain of Bradyrhizobium japonicum isolated from Lupinus (Papilionoideae: Genisteae) species in Algeria.</title>
        <authorList>
            <person name="Crovadore J."/>
            <person name="Chekireb D."/>
            <person name="Brachmann A."/>
            <person name="Chablais R."/>
            <person name="Cochard B."/>
            <person name="Lefort F."/>
        </authorList>
    </citation>
    <scope>NUCLEOTIDE SEQUENCE [LARGE SCALE GENOMIC DNA]</scope>
    <source>
        <strain evidence="2 3">UBMA195</strain>
    </source>
</reference>
<dbReference type="EMBL" id="NAFI01000160">
    <property type="protein sequence ID" value="OSJ14175.1"/>
    <property type="molecule type" value="Genomic_DNA"/>
</dbReference>